<evidence type="ECO:0000256" key="1">
    <source>
        <dbReference type="ARBA" id="ARBA00022723"/>
    </source>
</evidence>
<dbReference type="InterPro" id="IPR037523">
    <property type="entry name" value="VOC_core"/>
</dbReference>
<accession>A0A7I7UKW4</accession>
<dbReference type="GO" id="GO:0046872">
    <property type="term" value="F:metal ion binding"/>
    <property type="evidence" value="ECO:0007669"/>
    <property type="project" value="UniProtKB-KW"/>
</dbReference>
<dbReference type="AlphaFoldDB" id="A0A7I7UKW4"/>
<dbReference type="GO" id="GO:0004493">
    <property type="term" value="F:methylmalonyl-CoA epimerase activity"/>
    <property type="evidence" value="ECO:0007669"/>
    <property type="project" value="TreeGrafter"/>
</dbReference>
<evidence type="ECO:0000313" key="3">
    <source>
        <dbReference type="EMBL" id="BBY81279.1"/>
    </source>
</evidence>
<name>A0A7I7UKW4_MYCPV</name>
<dbReference type="CDD" id="cd06587">
    <property type="entry name" value="VOC"/>
    <property type="match status" value="1"/>
</dbReference>
<dbReference type="InterPro" id="IPR004360">
    <property type="entry name" value="Glyas_Fos-R_dOase_dom"/>
</dbReference>
<organism evidence="3 4">
    <name type="scientific">Mycolicibacterium pulveris</name>
    <name type="common">Mycobacterium pulveris</name>
    <dbReference type="NCBI Taxonomy" id="36813"/>
    <lineage>
        <taxon>Bacteria</taxon>
        <taxon>Bacillati</taxon>
        <taxon>Actinomycetota</taxon>
        <taxon>Actinomycetes</taxon>
        <taxon>Mycobacteriales</taxon>
        <taxon>Mycobacteriaceae</taxon>
        <taxon>Mycolicibacterium</taxon>
    </lineage>
</organism>
<sequence length="142" mass="14935">MDVSHFGLRVRDLDKSKSFYEALGFAEVKRLTVPDEMAAGLLGLAPPIGFEAVYLQNAGVVLQLLTFSGYPAPNEAERDMVSAGLTHVSIAVDDIAEAQAAVQGAGGTVVADPGGGYACMVRDPDGQLLELVHSRVRPVPRG</sequence>
<evidence type="ECO:0000259" key="2">
    <source>
        <dbReference type="PROSITE" id="PS51819"/>
    </source>
</evidence>
<keyword evidence="1" id="KW-0479">Metal-binding</keyword>
<dbReference type="PANTHER" id="PTHR43048">
    <property type="entry name" value="METHYLMALONYL-COA EPIMERASE"/>
    <property type="match status" value="1"/>
</dbReference>
<dbReference type="PROSITE" id="PS51819">
    <property type="entry name" value="VOC"/>
    <property type="match status" value="1"/>
</dbReference>
<protein>
    <submittedName>
        <fullName evidence="3">Glyoxalase</fullName>
    </submittedName>
</protein>
<feature type="domain" description="VOC" evidence="2">
    <location>
        <begin position="2"/>
        <end position="134"/>
    </location>
</feature>
<dbReference type="Gene3D" id="3.10.180.10">
    <property type="entry name" value="2,3-Dihydroxybiphenyl 1,2-Dioxygenase, domain 1"/>
    <property type="match status" value="1"/>
</dbReference>
<dbReference type="GO" id="GO:0046491">
    <property type="term" value="P:L-methylmalonyl-CoA metabolic process"/>
    <property type="evidence" value="ECO:0007669"/>
    <property type="project" value="TreeGrafter"/>
</dbReference>
<keyword evidence="4" id="KW-1185">Reference proteome</keyword>
<dbReference type="RefSeq" id="WP_163900556.1">
    <property type="nucleotide sequence ID" value="NZ_AP022599.1"/>
</dbReference>
<gene>
    <name evidence="3" type="ORF">MPUL_24370</name>
</gene>
<evidence type="ECO:0000313" key="4">
    <source>
        <dbReference type="Proteomes" id="UP000467252"/>
    </source>
</evidence>
<dbReference type="SUPFAM" id="SSF54593">
    <property type="entry name" value="Glyoxalase/Bleomycin resistance protein/Dihydroxybiphenyl dioxygenase"/>
    <property type="match status" value="1"/>
</dbReference>
<reference evidence="3 4" key="1">
    <citation type="journal article" date="2019" name="Emerg. Microbes Infect.">
        <title>Comprehensive subspecies identification of 175 nontuberculous mycobacteria species based on 7547 genomic profiles.</title>
        <authorList>
            <person name="Matsumoto Y."/>
            <person name="Kinjo T."/>
            <person name="Motooka D."/>
            <person name="Nabeya D."/>
            <person name="Jung N."/>
            <person name="Uechi K."/>
            <person name="Horii T."/>
            <person name="Iida T."/>
            <person name="Fujita J."/>
            <person name="Nakamura S."/>
        </authorList>
    </citation>
    <scope>NUCLEOTIDE SEQUENCE [LARGE SCALE GENOMIC DNA]</scope>
    <source>
        <strain evidence="3 4">JCM 6370</strain>
    </source>
</reference>
<dbReference type="Pfam" id="PF00903">
    <property type="entry name" value="Glyoxalase"/>
    <property type="match status" value="1"/>
</dbReference>
<dbReference type="PANTHER" id="PTHR43048:SF3">
    <property type="entry name" value="METHYLMALONYL-COA EPIMERASE, MITOCHONDRIAL"/>
    <property type="match status" value="1"/>
</dbReference>
<dbReference type="InterPro" id="IPR051785">
    <property type="entry name" value="MMCE/EMCE_epimerase"/>
</dbReference>
<dbReference type="InterPro" id="IPR029068">
    <property type="entry name" value="Glyas_Bleomycin-R_OHBP_Dase"/>
</dbReference>
<dbReference type="EMBL" id="AP022599">
    <property type="protein sequence ID" value="BBY81279.1"/>
    <property type="molecule type" value="Genomic_DNA"/>
</dbReference>
<dbReference type="Proteomes" id="UP000467252">
    <property type="component" value="Chromosome"/>
</dbReference>
<proteinExistence type="predicted"/>